<dbReference type="PANTHER" id="PTHR30472">
    <property type="entry name" value="FERRIC ENTEROBACTIN TRANSPORT SYSTEM PERMEASE PROTEIN"/>
    <property type="match status" value="1"/>
</dbReference>
<evidence type="ECO:0000313" key="9">
    <source>
        <dbReference type="EMBL" id="MBP1854891.1"/>
    </source>
</evidence>
<dbReference type="Gene3D" id="1.10.3470.10">
    <property type="entry name" value="ABC transporter involved in vitamin B12 uptake, BtuC"/>
    <property type="match status" value="1"/>
</dbReference>
<dbReference type="Proteomes" id="UP000767291">
    <property type="component" value="Unassembled WGS sequence"/>
</dbReference>
<evidence type="ECO:0000256" key="7">
    <source>
        <dbReference type="ARBA" id="ARBA00023136"/>
    </source>
</evidence>
<comment type="subcellular location">
    <subcellularLocation>
        <location evidence="1">Cell membrane</location>
        <topology evidence="1">Multi-pass membrane protein</topology>
    </subcellularLocation>
</comment>
<evidence type="ECO:0000313" key="10">
    <source>
        <dbReference type="Proteomes" id="UP000767291"/>
    </source>
</evidence>
<keyword evidence="6 8" id="KW-1133">Transmembrane helix</keyword>
<comment type="caution">
    <text evidence="9">The sequence shown here is derived from an EMBL/GenBank/DDBJ whole genome shotgun (WGS) entry which is preliminary data.</text>
</comment>
<protein>
    <submittedName>
        <fullName evidence="9">Iron complex transport system permease protein</fullName>
    </submittedName>
</protein>
<keyword evidence="7 8" id="KW-0472">Membrane</keyword>
<evidence type="ECO:0000256" key="5">
    <source>
        <dbReference type="ARBA" id="ARBA00022692"/>
    </source>
</evidence>
<feature type="transmembrane region" description="Helical" evidence="8">
    <location>
        <begin position="86"/>
        <end position="107"/>
    </location>
</feature>
<comment type="similarity">
    <text evidence="2">Belongs to the binding-protein-dependent transport system permease family. FecCD subfamily.</text>
</comment>
<dbReference type="SUPFAM" id="SSF81345">
    <property type="entry name" value="ABC transporter involved in vitamin B12 uptake, BtuC"/>
    <property type="match status" value="1"/>
</dbReference>
<feature type="transmembrane region" description="Helical" evidence="8">
    <location>
        <begin position="20"/>
        <end position="42"/>
    </location>
</feature>
<dbReference type="PANTHER" id="PTHR30472:SF25">
    <property type="entry name" value="ABC TRANSPORTER PERMEASE PROTEIN MJ0876-RELATED"/>
    <property type="match status" value="1"/>
</dbReference>
<sequence length="363" mass="39114">MKNLTNNDRSFKTKLNNMPLYYSILLILIVFLVFSILASITFGNADISIREVYSVIAFELLHFDSLSKFAEGPIHDVVWLLRFPRVLLAICIGMGLSVCGVVMQAVVKNSLADPYILGVSSGASLGATTAIMLGFGALFGSNSIGIMAFLGALAATFAVMTLSNMGGRSNSSKLVLSGMAIGAVCTAFSNCVLYVTNNKTAAVEVAYWTMGSLAGADWSKVLLLLPLFILGTLFFCTQFRNLNLMLMGDEVSITLGTDLYKYRILYMIISSIIIGFAVYAAGMIGFVGLIIPHIIRMIFGTDHKKVIPLSAVTGSIFMIWADVLCRVLIPNSEIPIGILVSMIGAPCFIYLMVKKSYGFGGGE</sequence>
<dbReference type="EMBL" id="JAGGJX010000002">
    <property type="protein sequence ID" value="MBP1854891.1"/>
    <property type="molecule type" value="Genomic_DNA"/>
</dbReference>
<feature type="transmembrane region" description="Helical" evidence="8">
    <location>
        <begin position="114"/>
        <end position="138"/>
    </location>
</feature>
<evidence type="ECO:0000256" key="4">
    <source>
        <dbReference type="ARBA" id="ARBA00022475"/>
    </source>
</evidence>
<gene>
    <name evidence="9" type="ORF">J2Z43_001284</name>
</gene>
<feature type="transmembrane region" description="Helical" evidence="8">
    <location>
        <begin position="307"/>
        <end position="329"/>
    </location>
</feature>
<reference evidence="9 10" key="1">
    <citation type="submission" date="2021-03" db="EMBL/GenBank/DDBJ databases">
        <title>Genomic Encyclopedia of Type Strains, Phase IV (KMG-IV): sequencing the most valuable type-strain genomes for metagenomic binning, comparative biology and taxonomic classification.</title>
        <authorList>
            <person name="Goeker M."/>
        </authorList>
    </citation>
    <scope>NUCLEOTIDE SEQUENCE [LARGE SCALE GENOMIC DNA]</scope>
    <source>
        <strain evidence="9 10">DSM 1289</strain>
    </source>
</reference>
<evidence type="ECO:0000256" key="2">
    <source>
        <dbReference type="ARBA" id="ARBA00007935"/>
    </source>
</evidence>
<evidence type="ECO:0000256" key="1">
    <source>
        <dbReference type="ARBA" id="ARBA00004651"/>
    </source>
</evidence>
<feature type="transmembrane region" description="Helical" evidence="8">
    <location>
        <begin position="144"/>
        <end position="162"/>
    </location>
</feature>
<proteinExistence type="inferred from homology"/>
<feature type="transmembrane region" description="Helical" evidence="8">
    <location>
        <begin position="174"/>
        <end position="195"/>
    </location>
</feature>
<dbReference type="Pfam" id="PF01032">
    <property type="entry name" value="FecCD"/>
    <property type="match status" value="1"/>
</dbReference>
<evidence type="ECO:0000256" key="3">
    <source>
        <dbReference type="ARBA" id="ARBA00022448"/>
    </source>
</evidence>
<keyword evidence="5 8" id="KW-0812">Transmembrane</keyword>
<feature type="transmembrane region" description="Helical" evidence="8">
    <location>
        <begin position="264"/>
        <end position="295"/>
    </location>
</feature>
<keyword evidence="4" id="KW-1003">Cell membrane</keyword>
<keyword evidence="3" id="KW-0813">Transport</keyword>
<feature type="transmembrane region" description="Helical" evidence="8">
    <location>
        <begin position="218"/>
        <end position="237"/>
    </location>
</feature>
<accession>A0ABS4EAB8</accession>
<dbReference type="CDD" id="cd06550">
    <property type="entry name" value="TM_ABC_iron-siderophores_like"/>
    <property type="match status" value="1"/>
</dbReference>
<name>A0ABS4EAB8_9FIRM</name>
<evidence type="ECO:0000256" key="8">
    <source>
        <dbReference type="SAM" id="Phobius"/>
    </source>
</evidence>
<feature type="transmembrane region" description="Helical" evidence="8">
    <location>
        <begin position="336"/>
        <end position="353"/>
    </location>
</feature>
<dbReference type="RefSeq" id="WP_234926114.1">
    <property type="nucleotide sequence ID" value="NZ_BAAACS010000002.1"/>
</dbReference>
<organism evidence="9 10">
    <name type="scientific">Metaclostridioides mangenotii</name>
    <dbReference type="NCBI Taxonomy" id="1540"/>
    <lineage>
        <taxon>Bacteria</taxon>
        <taxon>Bacillati</taxon>
        <taxon>Bacillota</taxon>
        <taxon>Clostridia</taxon>
        <taxon>Peptostreptococcales</taxon>
        <taxon>Peptostreptococcaceae</taxon>
        <taxon>Metaclostridioides</taxon>
    </lineage>
</organism>
<dbReference type="InterPro" id="IPR037294">
    <property type="entry name" value="ABC_BtuC-like"/>
</dbReference>
<keyword evidence="10" id="KW-1185">Reference proteome</keyword>
<dbReference type="InterPro" id="IPR000522">
    <property type="entry name" value="ABC_transptr_permease_BtuC"/>
</dbReference>
<evidence type="ECO:0000256" key="6">
    <source>
        <dbReference type="ARBA" id="ARBA00022989"/>
    </source>
</evidence>